<protein>
    <submittedName>
        <fullName evidence="2">Uncharacterized protein</fullName>
    </submittedName>
</protein>
<keyword evidence="1" id="KW-1133">Transmembrane helix</keyword>
<dbReference type="Proteomes" id="UP000257109">
    <property type="component" value="Unassembled WGS sequence"/>
</dbReference>
<evidence type="ECO:0000313" key="2">
    <source>
        <dbReference type="EMBL" id="RDX61748.1"/>
    </source>
</evidence>
<comment type="caution">
    <text evidence="2">The sequence shown here is derived from an EMBL/GenBank/DDBJ whole genome shotgun (WGS) entry which is preliminary data.</text>
</comment>
<dbReference type="AlphaFoldDB" id="A0A371E6T1"/>
<keyword evidence="1" id="KW-0812">Transmembrane</keyword>
<feature type="non-terminal residue" evidence="2">
    <location>
        <position position="1"/>
    </location>
</feature>
<feature type="transmembrane region" description="Helical" evidence="1">
    <location>
        <begin position="57"/>
        <end position="76"/>
    </location>
</feature>
<sequence>MEFSVPAFRLENALSVGAKMVRPWFELLSCEFILSAVCVPLRSLMKVVNCPAFSRTWVMLVGPAGAGATWAEIVWIKRLRKRRGRKWNSFAIALRWLRITKKTKIFVTSGRRKGCGVVIYTKERGGRIASPGRGFPSGDR</sequence>
<dbReference type="EMBL" id="QJKJ01015940">
    <property type="protein sequence ID" value="RDX61748.1"/>
    <property type="molecule type" value="Genomic_DNA"/>
</dbReference>
<accession>A0A371E6T1</accession>
<keyword evidence="1" id="KW-0472">Membrane</keyword>
<reference evidence="2" key="1">
    <citation type="submission" date="2018-05" db="EMBL/GenBank/DDBJ databases">
        <title>Draft genome of Mucuna pruriens seed.</title>
        <authorList>
            <person name="Nnadi N.E."/>
            <person name="Vos R."/>
            <person name="Hasami M.H."/>
            <person name="Devisetty U.K."/>
            <person name="Aguiy J.C."/>
        </authorList>
    </citation>
    <scope>NUCLEOTIDE SEQUENCE [LARGE SCALE GENOMIC DNA]</scope>
    <source>
        <strain evidence="2">JCA_2017</strain>
    </source>
</reference>
<organism evidence="2 3">
    <name type="scientific">Mucuna pruriens</name>
    <name type="common">Velvet bean</name>
    <name type="synonym">Dolichos pruriens</name>
    <dbReference type="NCBI Taxonomy" id="157652"/>
    <lineage>
        <taxon>Eukaryota</taxon>
        <taxon>Viridiplantae</taxon>
        <taxon>Streptophyta</taxon>
        <taxon>Embryophyta</taxon>
        <taxon>Tracheophyta</taxon>
        <taxon>Spermatophyta</taxon>
        <taxon>Magnoliopsida</taxon>
        <taxon>eudicotyledons</taxon>
        <taxon>Gunneridae</taxon>
        <taxon>Pentapetalae</taxon>
        <taxon>rosids</taxon>
        <taxon>fabids</taxon>
        <taxon>Fabales</taxon>
        <taxon>Fabaceae</taxon>
        <taxon>Papilionoideae</taxon>
        <taxon>50 kb inversion clade</taxon>
        <taxon>NPAAA clade</taxon>
        <taxon>indigoferoid/millettioid clade</taxon>
        <taxon>Phaseoleae</taxon>
        <taxon>Mucuna</taxon>
    </lineage>
</organism>
<evidence type="ECO:0000256" key="1">
    <source>
        <dbReference type="SAM" id="Phobius"/>
    </source>
</evidence>
<keyword evidence="3" id="KW-1185">Reference proteome</keyword>
<name>A0A371E6T1_MUCPR</name>
<evidence type="ECO:0000313" key="3">
    <source>
        <dbReference type="Proteomes" id="UP000257109"/>
    </source>
</evidence>
<proteinExistence type="predicted"/>
<gene>
    <name evidence="2" type="ORF">CR513_59994</name>
</gene>